<dbReference type="Proteomes" id="UP000515150">
    <property type="component" value="Chromosome 14"/>
</dbReference>
<feature type="compositionally biased region" description="Low complexity" evidence="2">
    <location>
        <begin position="27"/>
        <end position="37"/>
    </location>
</feature>
<dbReference type="RefSeq" id="XP_029030249.1">
    <property type="nucleotide sequence ID" value="XM_029174416.3"/>
</dbReference>
<dbReference type="KEGG" id="bspl:114869875"/>
<dbReference type="PANTHER" id="PTHR46949:SF1">
    <property type="entry name" value="AT07979P2"/>
    <property type="match status" value="1"/>
</dbReference>
<feature type="compositionally biased region" description="Acidic residues" evidence="2">
    <location>
        <begin position="115"/>
        <end position="125"/>
    </location>
</feature>
<evidence type="ECO:0000313" key="3">
    <source>
        <dbReference type="Proteomes" id="UP000515150"/>
    </source>
</evidence>
<keyword evidence="3" id="KW-1185">Reference proteome</keyword>
<dbReference type="InParanoid" id="A0A6P7PVQ1"/>
<dbReference type="GeneID" id="114869875"/>
<feature type="compositionally biased region" description="Basic and acidic residues" evidence="2">
    <location>
        <begin position="38"/>
        <end position="55"/>
    </location>
</feature>
<evidence type="ECO:0000256" key="2">
    <source>
        <dbReference type="SAM" id="MobiDB-lite"/>
    </source>
</evidence>
<feature type="region of interest" description="Disordered" evidence="2">
    <location>
        <begin position="111"/>
        <end position="159"/>
    </location>
</feature>
<dbReference type="OrthoDB" id="1681166at2759"/>
<proteinExistence type="inferred from homology"/>
<evidence type="ECO:0000313" key="4">
    <source>
        <dbReference type="RefSeq" id="XP_029030249.1"/>
    </source>
</evidence>
<reference evidence="4" key="1">
    <citation type="submission" date="2025-08" db="UniProtKB">
        <authorList>
            <consortium name="RefSeq"/>
        </authorList>
    </citation>
    <scope>IDENTIFICATION</scope>
</reference>
<dbReference type="AlphaFoldDB" id="A0A6P7PVQ1"/>
<sequence>MSLVPSGAADSPGLGVLSAEGLPPLPRSLSRVLSSGGEPRRDTGDGARSRSDADATHAPSQLGGLGAGLGAALALLRKEMVDLRQLDVTLLGQMWSLHEDIQEYKNSSLLSDAAYSEEEEEEEDEKGVIAHGPLSSSLSLPPPSSNCSDQWIKDSFNAP</sequence>
<gene>
    <name evidence="4" type="primary">LOC114869875</name>
</gene>
<feature type="region of interest" description="Disordered" evidence="2">
    <location>
        <begin position="1"/>
        <end position="65"/>
    </location>
</feature>
<evidence type="ECO:0000256" key="1">
    <source>
        <dbReference type="ARBA" id="ARBA00038125"/>
    </source>
</evidence>
<organism evidence="3 4">
    <name type="scientific">Betta splendens</name>
    <name type="common">Siamese fighting fish</name>
    <dbReference type="NCBI Taxonomy" id="158456"/>
    <lineage>
        <taxon>Eukaryota</taxon>
        <taxon>Metazoa</taxon>
        <taxon>Chordata</taxon>
        <taxon>Craniata</taxon>
        <taxon>Vertebrata</taxon>
        <taxon>Euteleostomi</taxon>
        <taxon>Actinopterygii</taxon>
        <taxon>Neopterygii</taxon>
        <taxon>Teleostei</taxon>
        <taxon>Neoteleostei</taxon>
        <taxon>Acanthomorphata</taxon>
        <taxon>Anabantaria</taxon>
        <taxon>Anabantiformes</taxon>
        <taxon>Anabantoidei</taxon>
        <taxon>Osphronemidae</taxon>
        <taxon>Betta</taxon>
    </lineage>
</organism>
<protein>
    <submittedName>
        <fullName evidence="4">Leucine repeat adapter protein 25-like</fullName>
    </submittedName>
</protein>
<accession>A0A6P7PVQ1</accession>
<comment type="similarity">
    <text evidence="1">Belongs to the FAM89 family.</text>
</comment>
<dbReference type="PANTHER" id="PTHR46949">
    <property type="entry name" value="LEUCINE REPEAT ADAPTER PROTEIN 25"/>
    <property type="match status" value="1"/>
</dbReference>
<name>A0A6P7PVQ1_BETSP</name>